<name>A0ABU0IM70_9CAUL</name>
<sequence length="238" mass="26900">MSQSTAVFDKYEAMGAYHWRECDRRSKVYNPPLAARYEMVLRQAPQGRVLDVGAGDGYLSGRLAEQCREVVGLEYEPSGVALAQSMLQGRGNVSVRQGDSYALPFEDASFDGVVMADVIEHLDDPDRAVAEMARVVRDDGVVLVTTPHWRSDRVWDERHVMEYTAEQLRERMAASFAEVTLQFGWPKVWSDLYRTRVGWRLLRAVGRLGVNPFFAQSDTAAGHYQILAICRRPRRTAA</sequence>
<keyword evidence="2" id="KW-0808">Transferase</keyword>
<evidence type="ECO:0000259" key="1">
    <source>
        <dbReference type="Pfam" id="PF08241"/>
    </source>
</evidence>
<dbReference type="SUPFAM" id="SSF53335">
    <property type="entry name" value="S-adenosyl-L-methionine-dependent methyltransferases"/>
    <property type="match status" value="1"/>
</dbReference>
<dbReference type="Pfam" id="PF08241">
    <property type="entry name" value="Methyltransf_11"/>
    <property type="match status" value="1"/>
</dbReference>
<reference evidence="2 3" key="1">
    <citation type="submission" date="2023-07" db="EMBL/GenBank/DDBJ databases">
        <title>Genomic Encyclopedia of Type Strains, Phase IV (KMG-IV): sequencing the most valuable type-strain genomes for metagenomic binning, comparative biology and taxonomic classification.</title>
        <authorList>
            <person name="Goeker M."/>
        </authorList>
    </citation>
    <scope>NUCLEOTIDE SEQUENCE [LARGE SCALE GENOMIC DNA]</scope>
    <source>
        <strain evidence="2 3">DSM 18695</strain>
    </source>
</reference>
<dbReference type="RefSeq" id="WP_307346462.1">
    <property type="nucleotide sequence ID" value="NZ_JAUSVS010000001.1"/>
</dbReference>
<comment type="caution">
    <text evidence="2">The sequence shown here is derived from an EMBL/GenBank/DDBJ whole genome shotgun (WGS) entry which is preliminary data.</text>
</comment>
<dbReference type="GO" id="GO:0032259">
    <property type="term" value="P:methylation"/>
    <property type="evidence" value="ECO:0007669"/>
    <property type="project" value="UniProtKB-KW"/>
</dbReference>
<proteinExistence type="predicted"/>
<keyword evidence="2" id="KW-0489">Methyltransferase</keyword>
<dbReference type="Proteomes" id="UP001228905">
    <property type="component" value="Unassembled WGS sequence"/>
</dbReference>
<dbReference type="InterPro" id="IPR013216">
    <property type="entry name" value="Methyltransf_11"/>
</dbReference>
<organism evidence="2 3">
    <name type="scientific">Caulobacter ginsengisoli</name>
    <dbReference type="NCBI Taxonomy" id="400775"/>
    <lineage>
        <taxon>Bacteria</taxon>
        <taxon>Pseudomonadati</taxon>
        <taxon>Pseudomonadota</taxon>
        <taxon>Alphaproteobacteria</taxon>
        <taxon>Caulobacterales</taxon>
        <taxon>Caulobacteraceae</taxon>
        <taxon>Caulobacter</taxon>
    </lineage>
</organism>
<dbReference type="CDD" id="cd02440">
    <property type="entry name" value="AdoMet_MTases"/>
    <property type="match status" value="1"/>
</dbReference>
<gene>
    <name evidence="2" type="ORF">QO010_000868</name>
</gene>
<keyword evidence="3" id="KW-1185">Reference proteome</keyword>
<evidence type="ECO:0000313" key="2">
    <source>
        <dbReference type="EMBL" id="MDQ0463120.1"/>
    </source>
</evidence>
<accession>A0ABU0IM70</accession>
<dbReference type="InterPro" id="IPR029063">
    <property type="entry name" value="SAM-dependent_MTases_sf"/>
</dbReference>
<dbReference type="PANTHER" id="PTHR42912">
    <property type="entry name" value="METHYLTRANSFERASE"/>
    <property type="match status" value="1"/>
</dbReference>
<protein>
    <submittedName>
        <fullName evidence="2">SAM-dependent methyltransferase</fullName>
    </submittedName>
</protein>
<dbReference type="GO" id="GO:0008168">
    <property type="term" value="F:methyltransferase activity"/>
    <property type="evidence" value="ECO:0007669"/>
    <property type="project" value="UniProtKB-KW"/>
</dbReference>
<dbReference type="InterPro" id="IPR050508">
    <property type="entry name" value="Methyltransf_Superfamily"/>
</dbReference>
<feature type="domain" description="Methyltransferase type 11" evidence="1">
    <location>
        <begin position="50"/>
        <end position="143"/>
    </location>
</feature>
<dbReference type="Gene3D" id="3.40.50.150">
    <property type="entry name" value="Vaccinia Virus protein VP39"/>
    <property type="match status" value="1"/>
</dbReference>
<dbReference type="EMBL" id="JAUSVS010000001">
    <property type="protein sequence ID" value="MDQ0463120.1"/>
    <property type="molecule type" value="Genomic_DNA"/>
</dbReference>
<evidence type="ECO:0000313" key="3">
    <source>
        <dbReference type="Proteomes" id="UP001228905"/>
    </source>
</evidence>